<dbReference type="PANTHER" id="PTHR15327">
    <property type="entry name" value="MICROFIBRIL-ASSOCIATED PROTEIN"/>
    <property type="match status" value="1"/>
</dbReference>
<dbReference type="Proteomes" id="UP000278143">
    <property type="component" value="Unassembled WGS sequence"/>
</dbReference>
<evidence type="ECO:0000259" key="3">
    <source>
        <dbReference type="Pfam" id="PF06991"/>
    </source>
</evidence>
<evidence type="ECO:0000313" key="4">
    <source>
        <dbReference type="EMBL" id="RKP23448.1"/>
    </source>
</evidence>
<feature type="coiled-coil region" evidence="1">
    <location>
        <begin position="112"/>
        <end position="164"/>
    </location>
</feature>
<keyword evidence="1" id="KW-0175">Coiled coil</keyword>
<dbReference type="InterPro" id="IPR033194">
    <property type="entry name" value="MFAP1"/>
</dbReference>
<dbReference type="OrthoDB" id="1111734at2759"/>
<name>A0A4P9YUL1_9FUNG</name>
<accession>A0A4P9YUL1</accession>
<feature type="region of interest" description="Disordered" evidence="2">
    <location>
        <begin position="1"/>
        <end position="22"/>
    </location>
</feature>
<reference evidence="5" key="1">
    <citation type="journal article" date="2018" name="Nat. Microbiol.">
        <title>Leveraging single-cell genomics to expand the fungal tree of life.</title>
        <authorList>
            <person name="Ahrendt S.R."/>
            <person name="Quandt C.A."/>
            <person name="Ciobanu D."/>
            <person name="Clum A."/>
            <person name="Salamov A."/>
            <person name="Andreopoulos B."/>
            <person name="Cheng J.F."/>
            <person name="Woyke T."/>
            <person name="Pelin A."/>
            <person name="Henrissat B."/>
            <person name="Reynolds N.K."/>
            <person name="Benny G.L."/>
            <person name="Smith M.E."/>
            <person name="James T.Y."/>
            <person name="Grigoriev I.V."/>
        </authorList>
    </citation>
    <scope>NUCLEOTIDE SEQUENCE [LARGE SCALE GENOMIC DNA]</scope>
    <source>
        <strain evidence="5">Benny S71-1</strain>
    </source>
</reference>
<evidence type="ECO:0000313" key="5">
    <source>
        <dbReference type="Proteomes" id="UP000278143"/>
    </source>
</evidence>
<protein>
    <submittedName>
        <fullName evidence="4">Micro-fibrillar-associated protein 1</fullName>
    </submittedName>
</protein>
<feature type="region of interest" description="Disordered" evidence="2">
    <location>
        <begin position="49"/>
        <end position="107"/>
    </location>
</feature>
<dbReference type="AlphaFoldDB" id="A0A4P9YUL1"/>
<feature type="compositionally biased region" description="Acidic residues" evidence="2">
    <location>
        <begin position="91"/>
        <end position="100"/>
    </location>
</feature>
<gene>
    <name evidence="4" type="ORF">SYNPS1DRAFT_30804</name>
</gene>
<feature type="compositionally biased region" description="Basic and acidic residues" evidence="2">
    <location>
        <begin position="55"/>
        <end position="68"/>
    </location>
</feature>
<feature type="region of interest" description="Disordered" evidence="2">
    <location>
        <begin position="215"/>
        <end position="267"/>
    </location>
</feature>
<feature type="compositionally biased region" description="Basic and acidic residues" evidence="2">
    <location>
        <begin position="78"/>
        <end position="90"/>
    </location>
</feature>
<feature type="compositionally biased region" description="Acidic residues" evidence="2">
    <location>
        <begin position="13"/>
        <end position="22"/>
    </location>
</feature>
<proteinExistence type="predicted"/>
<sequence>MAMLHVRKSEYTTEYETDEESEEEAAVLLKPVFIPKSKRQTIAEKEQLAQEMAEAEAKREREREERQKAAHQMVATIIKREIEAPEKETNALEDVDDTDGTDPAAELEAWKLRELKRIQRDREEQIKREEEAKEVERRRAMTDAEILREDAEKLKADREKKQNHQFTFMQKYYHKGAFYQEEGGHVMQRDYTAPTQDMPNVELLPSVMQVRDFGKRSQTKWKHLTAEDTTNRDAGWNQAGDVSKRMQKRMAGLKGSTDPPSGKKRRT</sequence>
<dbReference type="Pfam" id="PF06991">
    <property type="entry name" value="MFAP1"/>
    <property type="match status" value="1"/>
</dbReference>
<evidence type="ECO:0000256" key="1">
    <source>
        <dbReference type="SAM" id="Coils"/>
    </source>
</evidence>
<feature type="domain" description="Micro-fibrillar-associated protein 1 C-terminal" evidence="3">
    <location>
        <begin position="19"/>
        <end position="229"/>
    </location>
</feature>
<evidence type="ECO:0000256" key="2">
    <source>
        <dbReference type="SAM" id="MobiDB-lite"/>
    </source>
</evidence>
<organism evidence="4 5">
    <name type="scientific">Syncephalis pseudoplumigaleata</name>
    <dbReference type="NCBI Taxonomy" id="1712513"/>
    <lineage>
        <taxon>Eukaryota</taxon>
        <taxon>Fungi</taxon>
        <taxon>Fungi incertae sedis</taxon>
        <taxon>Zoopagomycota</taxon>
        <taxon>Zoopagomycotina</taxon>
        <taxon>Zoopagomycetes</taxon>
        <taxon>Zoopagales</taxon>
        <taxon>Piptocephalidaceae</taxon>
        <taxon>Syncephalis</taxon>
    </lineage>
</organism>
<dbReference type="EMBL" id="KZ990960">
    <property type="protein sequence ID" value="RKP23448.1"/>
    <property type="molecule type" value="Genomic_DNA"/>
</dbReference>
<dbReference type="InterPro" id="IPR009730">
    <property type="entry name" value="MFAP1_C"/>
</dbReference>
<keyword evidence="5" id="KW-1185">Reference proteome</keyword>